<proteinExistence type="predicted"/>
<dbReference type="InterPro" id="IPR010035">
    <property type="entry name" value="Thi_S"/>
</dbReference>
<evidence type="ECO:0008006" key="3">
    <source>
        <dbReference type="Google" id="ProtNLM"/>
    </source>
</evidence>
<dbReference type="EMBL" id="BMYU01000006">
    <property type="protein sequence ID" value="GGX45381.1"/>
    <property type="molecule type" value="Genomic_DNA"/>
</dbReference>
<reference evidence="2" key="1">
    <citation type="journal article" date="2019" name="Int. J. Syst. Evol. Microbiol.">
        <title>The Global Catalogue of Microorganisms (GCM) 10K type strain sequencing project: providing services to taxonomists for standard genome sequencing and annotation.</title>
        <authorList>
            <consortium name="The Broad Institute Genomics Platform"/>
            <consortium name="The Broad Institute Genome Sequencing Center for Infectious Disease"/>
            <person name="Wu L."/>
            <person name="Ma J."/>
        </authorList>
    </citation>
    <scope>NUCLEOTIDE SEQUENCE [LARGE SCALE GENOMIC DNA]</scope>
    <source>
        <strain evidence="2">KCTC 23917</strain>
    </source>
</reference>
<dbReference type="Gene3D" id="3.10.20.30">
    <property type="match status" value="1"/>
</dbReference>
<sequence>MSTITIQLNGEARSWDATAPVAALIDELQLTNKAVAVAVNREIVTRARWQQHQLQAGDQVDIVRAIGGG</sequence>
<dbReference type="CDD" id="cd00565">
    <property type="entry name" value="Ubl_ThiS"/>
    <property type="match status" value="1"/>
</dbReference>
<organism evidence="1 2">
    <name type="scientific">Undibacterium squillarum</name>
    <dbReference type="NCBI Taxonomy" id="1131567"/>
    <lineage>
        <taxon>Bacteria</taxon>
        <taxon>Pseudomonadati</taxon>
        <taxon>Pseudomonadota</taxon>
        <taxon>Betaproteobacteria</taxon>
        <taxon>Burkholderiales</taxon>
        <taxon>Oxalobacteraceae</taxon>
        <taxon>Undibacterium</taxon>
    </lineage>
</organism>
<comment type="caution">
    <text evidence="1">The sequence shown here is derived from an EMBL/GenBank/DDBJ whole genome shotgun (WGS) entry which is preliminary data.</text>
</comment>
<dbReference type="InterPro" id="IPR016155">
    <property type="entry name" value="Mopterin_synth/thiamin_S_b"/>
</dbReference>
<dbReference type="RefSeq" id="WP_189357516.1">
    <property type="nucleotide sequence ID" value="NZ_BMYU01000006.1"/>
</dbReference>
<dbReference type="InterPro" id="IPR012675">
    <property type="entry name" value="Beta-grasp_dom_sf"/>
</dbReference>
<dbReference type="Proteomes" id="UP000653343">
    <property type="component" value="Unassembled WGS sequence"/>
</dbReference>
<dbReference type="SUPFAM" id="SSF54285">
    <property type="entry name" value="MoaD/ThiS"/>
    <property type="match status" value="1"/>
</dbReference>
<dbReference type="Pfam" id="PF02597">
    <property type="entry name" value="ThiS"/>
    <property type="match status" value="1"/>
</dbReference>
<dbReference type="PANTHER" id="PTHR34472">
    <property type="entry name" value="SULFUR CARRIER PROTEIN THIS"/>
    <property type="match status" value="1"/>
</dbReference>
<accession>A0ABQ2XZ69</accession>
<keyword evidence="2" id="KW-1185">Reference proteome</keyword>
<evidence type="ECO:0000313" key="2">
    <source>
        <dbReference type="Proteomes" id="UP000653343"/>
    </source>
</evidence>
<dbReference type="NCBIfam" id="TIGR01683">
    <property type="entry name" value="thiS"/>
    <property type="match status" value="1"/>
</dbReference>
<protein>
    <recommendedName>
        <fullName evidence="3">Sulfur carrier protein ThiS</fullName>
    </recommendedName>
</protein>
<dbReference type="PANTHER" id="PTHR34472:SF1">
    <property type="entry name" value="SULFUR CARRIER PROTEIN THIS"/>
    <property type="match status" value="1"/>
</dbReference>
<name>A0ABQ2XZ69_9BURK</name>
<gene>
    <name evidence="1" type="ORF">GCM10010946_24740</name>
</gene>
<dbReference type="InterPro" id="IPR003749">
    <property type="entry name" value="ThiS/MoaD-like"/>
</dbReference>
<evidence type="ECO:0000313" key="1">
    <source>
        <dbReference type="EMBL" id="GGX45381.1"/>
    </source>
</evidence>